<dbReference type="Pfam" id="PF01547">
    <property type="entry name" value="SBP_bac_1"/>
    <property type="match status" value="1"/>
</dbReference>
<dbReference type="RefSeq" id="WP_249289873.1">
    <property type="nucleotide sequence ID" value="NZ_JACRSQ010000019.1"/>
</dbReference>
<proteinExistence type="predicted"/>
<keyword evidence="4" id="KW-1185">Reference proteome</keyword>
<name>A0A926I2G3_9FIRM</name>
<comment type="caution">
    <text evidence="3">The sequence shown here is derived from an EMBL/GenBank/DDBJ whole genome shotgun (WGS) entry which is preliminary data.</text>
</comment>
<dbReference type="Proteomes" id="UP000657006">
    <property type="component" value="Unassembled WGS sequence"/>
</dbReference>
<dbReference type="InterPro" id="IPR006059">
    <property type="entry name" value="SBP"/>
</dbReference>
<dbReference type="PANTHER" id="PTHR43649:SF17">
    <property type="entry name" value="ABC TRANSPORTER SOLUTE BINDING PROTEIN-SUGAR TRANSPORT"/>
    <property type="match status" value="1"/>
</dbReference>
<sequence>MKNLKKIAIMLIIAAMSLSTAACSKQGDSSSGSSTGDSGSESSTDTSGSESSVSTSGTVERKEGFPLSDEKVELEIWTIRSTQVEDLETNKLTQWYEEQTNVHVNWISIESADATTAFNLTLASHEYPDVYARRFSTSEIMMCAEDGVLLPLNDLIDEYGPNLKQKWEENPAFVEYMTAPDGNVYTFFDADTGTHLLAENKMFVYKPWLDKLGLDVPETTEDFKKMLIAFRDQDPNGNGIKDEIPYLSCMGWGGSSPFGYMIDPFELSTDFFREEDGTVVYKRNTDGFRDGLAYMRDLYAEGLITEETFVQDMTQLYAVVAATDDSSVLVGCSSGIWQGMFNDNTGVNKQYDYVAIPPLKGPTGLQQTATTCPDGIYTFFQNDCAITKECEIPEIAVQWLDYWLGEEATWIQYYGWEEGVDYEVVDEPSVRGDEKSYRYLFSSDPVQNINWLNTVIPRCDFYDVRFSMTYDPTNIDTLLWQVAQPYNDYLVYTGKPLVSWSSDTQLAERQNNFRTLFGEYTKENEVAFVIGTRDLDAEWETYCQELEDLGLKEYTEIMQEVYNQ</sequence>
<gene>
    <name evidence="3" type="ORF">H8730_12185</name>
</gene>
<evidence type="ECO:0000256" key="1">
    <source>
        <dbReference type="SAM" id="MobiDB-lite"/>
    </source>
</evidence>
<evidence type="ECO:0000256" key="2">
    <source>
        <dbReference type="SAM" id="SignalP"/>
    </source>
</evidence>
<evidence type="ECO:0000313" key="3">
    <source>
        <dbReference type="EMBL" id="MBC8544295.1"/>
    </source>
</evidence>
<protein>
    <submittedName>
        <fullName evidence="3">Extracellular solute-binding protein</fullName>
    </submittedName>
</protein>
<accession>A0A926I2G3</accession>
<dbReference type="SUPFAM" id="SSF53850">
    <property type="entry name" value="Periplasmic binding protein-like II"/>
    <property type="match status" value="1"/>
</dbReference>
<evidence type="ECO:0000313" key="4">
    <source>
        <dbReference type="Proteomes" id="UP000657006"/>
    </source>
</evidence>
<feature type="signal peptide" evidence="2">
    <location>
        <begin position="1"/>
        <end position="21"/>
    </location>
</feature>
<dbReference type="PANTHER" id="PTHR43649">
    <property type="entry name" value="ARABINOSE-BINDING PROTEIN-RELATED"/>
    <property type="match status" value="1"/>
</dbReference>
<feature type="chain" id="PRO_5038534770" evidence="2">
    <location>
        <begin position="22"/>
        <end position="564"/>
    </location>
</feature>
<reference evidence="3" key="1">
    <citation type="submission" date="2020-08" db="EMBL/GenBank/DDBJ databases">
        <title>Genome public.</title>
        <authorList>
            <person name="Liu C."/>
            <person name="Sun Q."/>
        </authorList>
    </citation>
    <scope>NUCLEOTIDE SEQUENCE</scope>
    <source>
        <strain evidence="3">NSJ-32</strain>
    </source>
</reference>
<dbReference type="PROSITE" id="PS51257">
    <property type="entry name" value="PROKAR_LIPOPROTEIN"/>
    <property type="match status" value="1"/>
</dbReference>
<dbReference type="AlphaFoldDB" id="A0A926I2G3"/>
<feature type="compositionally biased region" description="Low complexity" evidence="1">
    <location>
        <begin position="27"/>
        <end position="58"/>
    </location>
</feature>
<dbReference type="Gene3D" id="3.40.190.10">
    <property type="entry name" value="Periplasmic binding protein-like II"/>
    <property type="match status" value="2"/>
</dbReference>
<keyword evidence="2" id="KW-0732">Signal</keyword>
<organism evidence="3 4">
    <name type="scientific">Bianquea renquensis</name>
    <dbReference type="NCBI Taxonomy" id="2763661"/>
    <lineage>
        <taxon>Bacteria</taxon>
        <taxon>Bacillati</taxon>
        <taxon>Bacillota</taxon>
        <taxon>Clostridia</taxon>
        <taxon>Eubacteriales</taxon>
        <taxon>Bianqueaceae</taxon>
        <taxon>Bianquea</taxon>
    </lineage>
</organism>
<feature type="region of interest" description="Disordered" evidence="1">
    <location>
        <begin position="24"/>
        <end position="64"/>
    </location>
</feature>
<dbReference type="InterPro" id="IPR050490">
    <property type="entry name" value="Bact_solute-bd_prot1"/>
</dbReference>
<dbReference type="EMBL" id="JACRSQ010000019">
    <property type="protein sequence ID" value="MBC8544295.1"/>
    <property type="molecule type" value="Genomic_DNA"/>
</dbReference>